<organism evidence="1 2">
    <name type="scientific">Streptomyces triticirhizae</name>
    <dbReference type="NCBI Taxonomy" id="2483353"/>
    <lineage>
        <taxon>Bacteria</taxon>
        <taxon>Bacillati</taxon>
        <taxon>Actinomycetota</taxon>
        <taxon>Actinomycetes</taxon>
        <taxon>Kitasatosporales</taxon>
        <taxon>Streptomycetaceae</taxon>
        <taxon>Streptomyces</taxon>
    </lineage>
</organism>
<dbReference type="RefSeq" id="WP_122183948.1">
    <property type="nucleotide sequence ID" value="NZ_RFFJ01000056.1"/>
</dbReference>
<reference evidence="1 2" key="1">
    <citation type="submission" date="2018-10" db="EMBL/GenBank/DDBJ databases">
        <title>Isolation, diversity and antifungal activity of actinobacteria from wheat.</title>
        <authorList>
            <person name="Han C."/>
        </authorList>
    </citation>
    <scope>NUCLEOTIDE SEQUENCE [LARGE SCALE GENOMIC DNA]</scope>
    <source>
        <strain evidence="1 2">NEAU-YY642</strain>
    </source>
</reference>
<keyword evidence="2" id="KW-1185">Reference proteome</keyword>
<proteinExistence type="predicted"/>
<accession>A0A3M2LVI1</accession>
<protein>
    <submittedName>
        <fullName evidence="1">Uncharacterized protein</fullName>
    </submittedName>
</protein>
<comment type="caution">
    <text evidence="1">The sequence shown here is derived from an EMBL/GenBank/DDBJ whole genome shotgun (WGS) entry which is preliminary data.</text>
</comment>
<gene>
    <name evidence="1" type="ORF">EBN88_12615</name>
</gene>
<dbReference type="Proteomes" id="UP000278673">
    <property type="component" value="Unassembled WGS sequence"/>
</dbReference>
<evidence type="ECO:0000313" key="1">
    <source>
        <dbReference type="EMBL" id="RMI40563.1"/>
    </source>
</evidence>
<name>A0A3M2LVI1_9ACTN</name>
<dbReference type="AlphaFoldDB" id="A0A3M2LVI1"/>
<sequence>MPTVIHMTRAEALARREELLQQAGLSYEQLRQQAEVYALTMDQLLIWHTIEGLDYLLADE</sequence>
<dbReference type="EMBL" id="RFFJ01000056">
    <property type="protein sequence ID" value="RMI40563.1"/>
    <property type="molecule type" value="Genomic_DNA"/>
</dbReference>
<evidence type="ECO:0000313" key="2">
    <source>
        <dbReference type="Proteomes" id="UP000278673"/>
    </source>
</evidence>